<accession>A0A8S1YKE4</accession>
<reference evidence="1" key="1">
    <citation type="submission" date="2021-01" db="EMBL/GenBank/DDBJ databases">
        <authorList>
            <consortium name="Genoscope - CEA"/>
            <person name="William W."/>
        </authorList>
    </citation>
    <scope>NUCLEOTIDE SEQUENCE</scope>
</reference>
<gene>
    <name evidence="1" type="ORF">POCTA_138.1.T1650009</name>
</gene>
<organism evidence="1 2">
    <name type="scientific">Paramecium octaurelia</name>
    <dbReference type="NCBI Taxonomy" id="43137"/>
    <lineage>
        <taxon>Eukaryota</taxon>
        <taxon>Sar</taxon>
        <taxon>Alveolata</taxon>
        <taxon>Ciliophora</taxon>
        <taxon>Intramacronucleata</taxon>
        <taxon>Oligohymenophorea</taxon>
        <taxon>Peniculida</taxon>
        <taxon>Parameciidae</taxon>
        <taxon>Paramecium</taxon>
    </lineage>
</organism>
<comment type="caution">
    <text evidence="1">The sequence shown here is derived from an EMBL/GenBank/DDBJ whole genome shotgun (WGS) entry which is preliminary data.</text>
</comment>
<dbReference type="AlphaFoldDB" id="A0A8S1YKE4"/>
<protein>
    <submittedName>
        <fullName evidence="1">Uncharacterized protein</fullName>
    </submittedName>
</protein>
<name>A0A8S1YKE4_PAROT</name>
<proteinExistence type="predicted"/>
<evidence type="ECO:0000313" key="1">
    <source>
        <dbReference type="EMBL" id="CAD8213891.1"/>
    </source>
</evidence>
<dbReference type="Proteomes" id="UP000683925">
    <property type="component" value="Unassembled WGS sequence"/>
</dbReference>
<evidence type="ECO:0000313" key="2">
    <source>
        <dbReference type="Proteomes" id="UP000683925"/>
    </source>
</evidence>
<dbReference type="EMBL" id="CAJJDP010000168">
    <property type="protein sequence ID" value="CAD8213891.1"/>
    <property type="molecule type" value="Genomic_DNA"/>
</dbReference>
<sequence length="98" mass="11779">MVGQILMHINIYVLNRQGTLWRRRQIFHFIRGQLKSRGQKFLQKLQMKDQATFRNILVNFKESKSNEIKVNSFKIRAINKLKKCQQQNNSKNELSIQF</sequence>
<keyword evidence="2" id="KW-1185">Reference proteome</keyword>